<proteinExistence type="predicted"/>
<accession>W7C012</accession>
<protein>
    <submittedName>
        <fullName evidence="1">Uncharacterized protein</fullName>
    </submittedName>
</protein>
<gene>
    <name evidence="1" type="ORF">PCORN_08117</name>
</gene>
<keyword evidence="2" id="KW-1185">Reference proteome</keyword>
<dbReference type="Proteomes" id="UP000019254">
    <property type="component" value="Unassembled WGS sequence"/>
</dbReference>
<reference evidence="1 2" key="1">
    <citation type="journal article" date="2014" name="Int. J. Syst. Evol. Microbiol.">
        <title>Listeria floridensis sp. nov., Listeria aquatica sp. nov., Listeria cornellensis sp. nov., Listeria riparia sp. nov. and Listeria grandensis sp. nov., from agricultural and natural environments.</title>
        <authorList>
            <person name="den Bakker H.C."/>
            <person name="Warchocki S."/>
            <person name="Wright E.M."/>
            <person name="Allred A.F."/>
            <person name="Ahlstrom C."/>
            <person name="Manuel C.S."/>
            <person name="Stasiewicz M.J."/>
            <person name="Burrell A."/>
            <person name="Roof S."/>
            <person name="Strawn L."/>
            <person name="Fortes E.D."/>
            <person name="Nightingale K.K."/>
            <person name="Kephart D."/>
            <person name="Wiedmann M."/>
        </authorList>
    </citation>
    <scope>NUCLEOTIDE SEQUENCE [LARGE SCALE GENOMIC DNA]</scope>
    <source>
        <strain evidence="2">FSL F6-969</strain>
    </source>
</reference>
<organism evidence="1 2">
    <name type="scientific">Listeria cornellensis FSL F6-0969</name>
    <dbReference type="NCBI Taxonomy" id="1265820"/>
    <lineage>
        <taxon>Bacteria</taxon>
        <taxon>Bacillati</taxon>
        <taxon>Bacillota</taxon>
        <taxon>Bacilli</taxon>
        <taxon>Bacillales</taxon>
        <taxon>Listeriaceae</taxon>
        <taxon>Listeria</taxon>
    </lineage>
</organism>
<comment type="caution">
    <text evidence="1">The sequence shown here is derived from an EMBL/GenBank/DDBJ whole genome shotgun (WGS) entry which is preliminary data.</text>
</comment>
<name>W7C012_9LIST</name>
<dbReference type="STRING" id="1265820.PCORN_08117"/>
<evidence type="ECO:0000313" key="1">
    <source>
        <dbReference type="EMBL" id="EUJ30627.1"/>
    </source>
</evidence>
<dbReference type="EMBL" id="AODE01000016">
    <property type="protein sequence ID" value="EUJ30627.1"/>
    <property type="molecule type" value="Genomic_DNA"/>
</dbReference>
<dbReference type="AlphaFoldDB" id="W7C012"/>
<sequence length="70" mass="8405">MYLIPISSLIKPKKEYLLLTLGYIISENTNIFRQIELILRVFIKKHQESVPIRLKTTRLTFQHSFKKLFL</sequence>
<evidence type="ECO:0000313" key="2">
    <source>
        <dbReference type="Proteomes" id="UP000019254"/>
    </source>
</evidence>